<proteinExistence type="predicted"/>
<evidence type="ECO:0000259" key="1">
    <source>
        <dbReference type="Pfam" id="PF01609"/>
    </source>
</evidence>
<dbReference type="InterPro" id="IPR002559">
    <property type="entry name" value="Transposase_11"/>
</dbReference>
<dbReference type="GO" id="GO:0003677">
    <property type="term" value="F:DNA binding"/>
    <property type="evidence" value="ECO:0007669"/>
    <property type="project" value="InterPro"/>
</dbReference>
<dbReference type="EMBL" id="CP035467">
    <property type="protein sequence ID" value="QCW83522.1"/>
    <property type="molecule type" value="Genomic_DNA"/>
</dbReference>
<sequence>MTDPRFERKKLHQLMDIIVLTVCASLSGAEGWEAIEEFGHNKLDWLRQFVPLKNGIPSHDCLAYVISRLSPKEFQRCFIDWVNAIREVIPDEVIAIDGKTARRSHDRKRGQNPLHMVSAWGCANGLVLGQEATEEKSNEITAIPKLLALLELKGCIVTIDAMGCQRTIAEQIVDQGGDYCLGLKGNLFQQEESKLSMKKKRLKAAWNDRYRAKLLFVQ</sequence>
<evidence type="ECO:0000313" key="3">
    <source>
        <dbReference type="EMBL" id="QCW83522.1"/>
    </source>
</evidence>
<dbReference type="OrthoDB" id="8001376at2"/>
<evidence type="ECO:0000259" key="2">
    <source>
        <dbReference type="Pfam" id="PF13808"/>
    </source>
</evidence>
<dbReference type="InterPro" id="IPR051698">
    <property type="entry name" value="Transposase_11-like"/>
</dbReference>
<gene>
    <name evidence="3" type="ORF">EQU24_15685</name>
</gene>
<feature type="domain" description="H repeat-associated protein N-terminal" evidence="2">
    <location>
        <begin position="1"/>
        <end position="82"/>
    </location>
</feature>
<dbReference type="Pfam" id="PF13808">
    <property type="entry name" value="DDE_Tnp_1_assoc"/>
    <property type="match status" value="1"/>
</dbReference>
<dbReference type="KEGG" id="mbur:EQU24_15685"/>
<evidence type="ECO:0000313" key="4">
    <source>
        <dbReference type="Proteomes" id="UP000305881"/>
    </source>
</evidence>
<dbReference type="InterPro" id="IPR032806">
    <property type="entry name" value="YbfD_N"/>
</dbReference>
<dbReference type="GO" id="GO:0004803">
    <property type="term" value="F:transposase activity"/>
    <property type="evidence" value="ECO:0007669"/>
    <property type="project" value="InterPro"/>
</dbReference>
<dbReference type="AlphaFoldDB" id="A0A4P9UQ21"/>
<accession>A0A4P9UQ21</accession>
<organism evidence="3 4">
    <name type="scientific">Methylotuvimicrobium buryatense</name>
    <name type="common">Methylomicrobium buryatense</name>
    <dbReference type="NCBI Taxonomy" id="95641"/>
    <lineage>
        <taxon>Bacteria</taxon>
        <taxon>Pseudomonadati</taxon>
        <taxon>Pseudomonadota</taxon>
        <taxon>Gammaproteobacteria</taxon>
        <taxon>Methylococcales</taxon>
        <taxon>Methylococcaceae</taxon>
        <taxon>Methylotuvimicrobium</taxon>
    </lineage>
</organism>
<dbReference type="NCBIfam" id="NF033564">
    <property type="entry name" value="transpos_ISAs1"/>
    <property type="match status" value="1"/>
</dbReference>
<dbReference type="STRING" id="675511.GCA_000341735_04318"/>
<dbReference type="InterPro" id="IPR047647">
    <property type="entry name" value="ISAs1_transpos"/>
</dbReference>
<dbReference type="Pfam" id="PF01609">
    <property type="entry name" value="DDE_Tnp_1"/>
    <property type="match status" value="1"/>
</dbReference>
<dbReference type="PANTHER" id="PTHR30298:SF0">
    <property type="entry name" value="PROTEIN YBFL-RELATED"/>
    <property type="match status" value="1"/>
</dbReference>
<dbReference type="PANTHER" id="PTHR30298">
    <property type="entry name" value="H REPEAT-ASSOCIATED PREDICTED TRANSPOSASE"/>
    <property type="match status" value="1"/>
</dbReference>
<reference evidence="4" key="1">
    <citation type="journal article" date="2019" name="J. Bacteriol.">
        <title>A Mutagenic Screen Identifies a TonB-Dependent Receptor Required for the Lanthanide Metal Switch in the Type I Methanotroph 'Methylotuvimicrobium buryatense' 5GB1C.</title>
        <authorList>
            <person name="Groom J.D."/>
            <person name="Ford S.M."/>
            <person name="Pesesky M.W."/>
            <person name="Lidstrom M.E."/>
        </authorList>
    </citation>
    <scope>NUCLEOTIDE SEQUENCE [LARGE SCALE GENOMIC DNA]</scope>
    <source>
        <strain evidence="4">5GB1C</strain>
    </source>
</reference>
<protein>
    <submittedName>
        <fullName evidence="3">ISAs1 family transposase</fullName>
    </submittedName>
</protein>
<keyword evidence="4" id="KW-1185">Reference proteome</keyword>
<dbReference type="GO" id="GO:0006313">
    <property type="term" value="P:DNA transposition"/>
    <property type="evidence" value="ECO:0007669"/>
    <property type="project" value="InterPro"/>
</dbReference>
<dbReference type="Proteomes" id="UP000305881">
    <property type="component" value="Chromosome"/>
</dbReference>
<feature type="domain" description="Transposase IS4-like" evidence="1">
    <location>
        <begin position="91"/>
        <end position="190"/>
    </location>
</feature>
<name>A0A4P9UQ21_METBY</name>